<accession>A0A917TTE3</accession>
<dbReference type="RefSeq" id="WP_190251653.1">
    <property type="nucleotide sequence ID" value="NZ_BMPI01000020.1"/>
</dbReference>
<protein>
    <submittedName>
        <fullName evidence="2">Uncharacterized protein</fullName>
    </submittedName>
</protein>
<dbReference type="AlphaFoldDB" id="A0A917TTE3"/>
<comment type="caution">
    <text evidence="2">The sequence shown here is derived from an EMBL/GenBank/DDBJ whole genome shotgun (WGS) entry which is preliminary data.</text>
</comment>
<name>A0A917TTE3_9ACTN</name>
<evidence type="ECO:0000313" key="2">
    <source>
        <dbReference type="EMBL" id="GGM36584.1"/>
    </source>
</evidence>
<organism evidence="2 3">
    <name type="scientific">Dactylosporangium sucinum</name>
    <dbReference type="NCBI Taxonomy" id="1424081"/>
    <lineage>
        <taxon>Bacteria</taxon>
        <taxon>Bacillati</taxon>
        <taxon>Actinomycetota</taxon>
        <taxon>Actinomycetes</taxon>
        <taxon>Micromonosporales</taxon>
        <taxon>Micromonosporaceae</taxon>
        <taxon>Dactylosporangium</taxon>
    </lineage>
</organism>
<evidence type="ECO:0000256" key="1">
    <source>
        <dbReference type="ARBA" id="ARBA00006484"/>
    </source>
</evidence>
<dbReference type="InterPro" id="IPR020904">
    <property type="entry name" value="Sc_DH/Rdtase_CS"/>
</dbReference>
<reference evidence="2" key="1">
    <citation type="journal article" date="2014" name="Int. J. Syst. Evol. Microbiol.">
        <title>Complete genome sequence of Corynebacterium casei LMG S-19264T (=DSM 44701T), isolated from a smear-ripened cheese.</title>
        <authorList>
            <consortium name="US DOE Joint Genome Institute (JGI-PGF)"/>
            <person name="Walter F."/>
            <person name="Albersmeier A."/>
            <person name="Kalinowski J."/>
            <person name="Ruckert C."/>
        </authorList>
    </citation>
    <scope>NUCLEOTIDE SEQUENCE</scope>
    <source>
        <strain evidence="2">JCM 19831</strain>
    </source>
</reference>
<sequence length="52" mass="5248">MSVQQAIGTITETLGPVSVGSQAGLVGIEERAAYCASKAALLGLTRAMAIEL</sequence>
<dbReference type="InterPro" id="IPR002347">
    <property type="entry name" value="SDR_fam"/>
</dbReference>
<dbReference type="SUPFAM" id="SSF51735">
    <property type="entry name" value="NAD(P)-binding Rossmann-fold domains"/>
    <property type="match status" value="1"/>
</dbReference>
<dbReference type="Gene3D" id="3.40.50.720">
    <property type="entry name" value="NAD(P)-binding Rossmann-like Domain"/>
    <property type="match status" value="1"/>
</dbReference>
<dbReference type="PROSITE" id="PS00061">
    <property type="entry name" value="ADH_SHORT"/>
    <property type="match status" value="1"/>
</dbReference>
<dbReference type="Proteomes" id="UP000642070">
    <property type="component" value="Unassembled WGS sequence"/>
</dbReference>
<dbReference type="EMBL" id="BMPI01000020">
    <property type="protein sequence ID" value="GGM36584.1"/>
    <property type="molecule type" value="Genomic_DNA"/>
</dbReference>
<reference evidence="2" key="2">
    <citation type="submission" date="2020-09" db="EMBL/GenBank/DDBJ databases">
        <authorList>
            <person name="Sun Q."/>
            <person name="Ohkuma M."/>
        </authorList>
    </citation>
    <scope>NUCLEOTIDE SEQUENCE</scope>
    <source>
        <strain evidence="2">JCM 19831</strain>
    </source>
</reference>
<comment type="similarity">
    <text evidence="1">Belongs to the short-chain dehydrogenases/reductases (SDR) family.</text>
</comment>
<gene>
    <name evidence="2" type="ORF">GCM10007977_042590</name>
</gene>
<dbReference type="Pfam" id="PF00106">
    <property type="entry name" value="adh_short"/>
    <property type="match status" value="1"/>
</dbReference>
<proteinExistence type="inferred from homology"/>
<evidence type="ECO:0000313" key="3">
    <source>
        <dbReference type="Proteomes" id="UP000642070"/>
    </source>
</evidence>
<dbReference type="InterPro" id="IPR036291">
    <property type="entry name" value="NAD(P)-bd_dom_sf"/>
</dbReference>
<keyword evidence="3" id="KW-1185">Reference proteome</keyword>